<dbReference type="InterPro" id="IPR014942">
    <property type="entry name" value="AbiEii"/>
</dbReference>
<name>A0A387G3Y8_9HYPH</name>
<organism evidence="1 2">
    <name type="scientific">Rhizobium jaguaris</name>
    <dbReference type="NCBI Taxonomy" id="1312183"/>
    <lineage>
        <taxon>Bacteria</taxon>
        <taxon>Pseudomonadati</taxon>
        <taxon>Pseudomonadota</taxon>
        <taxon>Alphaproteobacteria</taxon>
        <taxon>Hyphomicrobiales</taxon>
        <taxon>Rhizobiaceae</taxon>
        <taxon>Rhizobium/Agrobacterium group</taxon>
        <taxon>Rhizobium</taxon>
    </lineage>
</organism>
<dbReference type="Gene3D" id="3.10.450.620">
    <property type="entry name" value="JHP933, nucleotidyltransferase-like core domain"/>
    <property type="match status" value="1"/>
</dbReference>
<geneLocation type="plasmid" evidence="2">
    <name>prccge525c</name>
</geneLocation>
<keyword evidence="1" id="KW-0614">Plasmid</keyword>
<reference evidence="1 2" key="1">
    <citation type="submission" date="2018-10" db="EMBL/GenBank/DDBJ databases">
        <title>Rhizobium etli, R. leguminosarum and a new Rhizobium genospecies from Phaseolus dumosus.</title>
        <authorList>
            <person name="Ramirez-Puebla S.T."/>
            <person name="Rogel-Hernandez M.A."/>
            <person name="Guerrero G."/>
            <person name="Ormeno-Orrillo E."/>
            <person name="Martinez-Romero J.C."/>
            <person name="Negrete-Yankelevich S."/>
            <person name="Martinez-Romero E."/>
        </authorList>
    </citation>
    <scope>NUCLEOTIDE SEQUENCE [LARGE SCALE GENOMIC DNA]</scope>
    <source>
        <strain evidence="1 2">CCGE525</strain>
        <plasmid evidence="2">prccge525c</plasmid>
    </source>
</reference>
<dbReference type="Proteomes" id="UP000282195">
    <property type="component" value="Plasmid pRCCGE525c"/>
</dbReference>
<dbReference type="OrthoDB" id="1550603at2"/>
<sequence>MDTASPDYRQVRLLIRILPIIAQEPCFALKGGTAINLFIRELPRLLVDIDLVYLRMDDRCSATRVRK</sequence>
<dbReference type="EMBL" id="CP032695">
    <property type="protein sequence ID" value="AYG62316.1"/>
    <property type="molecule type" value="Genomic_DNA"/>
</dbReference>
<protein>
    <recommendedName>
        <fullName evidence="3">Nucleotidyl transferase AbiEii/AbiGii toxin family protein</fullName>
    </recommendedName>
</protein>
<evidence type="ECO:0000313" key="2">
    <source>
        <dbReference type="Proteomes" id="UP000282195"/>
    </source>
</evidence>
<dbReference type="KEGG" id="rjg:CCGE525_26310"/>
<evidence type="ECO:0008006" key="3">
    <source>
        <dbReference type="Google" id="ProtNLM"/>
    </source>
</evidence>
<gene>
    <name evidence="1" type="ORF">CCGE525_26310</name>
</gene>
<dbReference type="AlphaFoldDB" id="A0A387G3Y8"/>
<proteinExistence type="predicted"/>
<accession>A0A387G3Y8</accession>
<dbReference type="Pfam" id="PF08843">
    <property type="entry name" value="AbiEii"/>
    <property type="match status" value="1"/>
</dbReference>
<keyword evidence="2" id="KW-1185">Reference proteome</keyword>
<evidence type="ECO:0000313" key="1">
    <source>
        <dbReference type="EMBL" id="AYG62316.1"/>
    </source>
</evidence>